<reference evidence="1" key="1">
    <citation type="submission" date="2020-05" db="UniProtKB">
        <authorList>
            <consortium name="EnsemblMetazoa"/>
        </authorList>
    </citation>
    <scope>IDENTIFICATION</scope>
    <source>
        <strain evidence="1">Jacobina</strain>
    </source>
</reference>
<dbReference type="EMBL" id="AJWK01012379">
    <property type="status" value="NOT_ANNOTATED_CDS"/>
    <property type="molecule type" value="Genomic_DNA"/>
</dbReference>
<dbReference type="EnsemblMetazoa" id="LLOJ003884-RA">
    <property type="protein sequence ID" value="LLOJ003884-PA"/>
    <property type="gene ID" value="LLOJ003884"/>
</dbReference>
<sequence length="136" mass="16389">MQFFLSDTYLYKLPSKLPSADIFELQRRISVGDFKFLMTAKKLIELIRKENYILYDKYQHREELNNTDRCKIARLDREAFFYLTNCIIEVFPEEEAYVYFFPGVAGKQKGGKLYNAYHNYRRKLFNEGVLKRKSRL</sequence>
<accession>A0A1B0CHH2</accession>
<keyword evidence="2" id="KW-1185">Reference proteome</keyword>
<name>A0A1B0CHH2_LUTLO</name>
<protein>
    <submittedName>
        <fullName evidence="1">Uncharacterized protein</fullName>
    </submittedName>
</protein>
<dbReference type="AlphaFoldDB" id="A0A1B0CHH2"/>
<dbReference type="Proteomes" id="UP000092461">
    <property type="component" value="Unassembled WGS sequence"/>
</dbReference>
<dbReference type="VEuPathDB" id="VectorBase:LLOJ003884"/>
<proteinExistence type="predicted"/>
<evidence type="ECO:0000313" key="2">
    <source>
        <dbReference type="Proteomes" id="UP000092461"/>
    </source>
</evidence>
<evidence type="ECO:0000313" key="1">
    <source>
        <dbReference type="EnsemblMetazoa" id="LLOJ003884-PA"/>
    </source>
</evidence>
<organism evidence="1 2">
    <name type="scientific">Lutzomyia longipalpis</name>
    <name type="common">Sand fly</name>
    <dbReference type="NCBI Taxonomy" id="7200"/>
    <lineage>
        <taxon>Eukaryota</taxon>
        <taxon>Metazoa</taxon>
        <taxon>Ecdysozoa</taxon>
        <taxon>Arthropoda</taxon>
        <taxon>Hexapoda</taxon>
        <taxon>Insecta</taxon>
        <taxon>Pterygota</taxon>
        <taxon>Neoptera</taxon>
        <taxon>Endopterygota</taxon>
        <taxon>Diptera</taxon>
        <taxon>Nematocera</taxon>
        <taxon>Psychodoidea</taxon>
        <taxon>Psychodidae</taxon>
        <taxon>Lutzomyia</taxon>
        <taxon>Lutzomyia</taxon>
    </lineage>
</organism>